<gene>
    <name evidence="3" type="primary">LOC114078310</name>
</gene>
<protein>
    <submittedName>
        <fullName evidence="3">Uncharacterized protein LOC114078310</fullName>
    </submittedName>
</protein>
<proteinExistence type="predicted"/>
<sequence>MEKILATMTILCQKMEKIESEVQILKNTVNSQQHDSKHAELSQQHDSKHAELEDDVGKHLKTHNKTIYAAAGSTSTGGSTTKKEDGKTKYTNKNMNKLFSKPYLPENTQKDIFVPPQVNTYKTSLDSHKQIYNHITRTYIENIHKIQTFLNLNPRAKNTQNPNENYITQHLQGCNKLIAQPGTNSNLVATCYNYGLLSIVYTTTGEEVTKIQELHKAFLHYKRITKGTLFFIKFYSATAEILYGEIKPIIQVIKIGLTKEMIIPEKIEVQEEIQRVNIPEFYANKRTIGIATILNELSNNYLNENAIWSYYNRDQTMIYSNCRELKTADMEELRQWILSLLKPEQPPTTRAIRKILFHQI</sequence>
<feature type="compositionally biased region" description="Basic and acidic residues" evidence="1">
    <location>
        <begin position="34"/>
        <end position="52"/>
    </location>
</feature>
<name>A0ABM1VG56_SOLPN</name>
<feature type="region of interest" description="Disordered" evidence="1">
    <location>
        <begin position="30"/>
        <end position="52"/>
    </location>
</feature>
<reference evidence="3" key="2">
    <citation type="submission" date="2025-08" db="UniProtKB">
        <authorList>
            <consortium name="RefSeq"/>
        </authorList>
    </citation>
    <scope>IDENTIFICATION</scope>
</reference>
<dbReference type="Proteomes" id="UP000694930">
    <property type="component" value="Chromosome 8"/>
</dbReference>
<evidence type="ECO:0000313" key="3">
    <source>
        <dbReference type="RefSeq" id="XP_027774724.1"/>
    </source>
</evidence>
<evidence type="ECO:0000313" key="2">
    <source>
        <dbReference type="Proteomes" id="UP000694930"/>
    </source>
</evidence>
<keyword evidence="2" id="KW-1185">Reference proteome</keyword>
<reference evidence="2" key="1">
    <citation type="journal article" date="2014" name="Nat. Genet.">
        <title>The genome of the stress-tolerant wild tomato species Solanum pennellii.</title>
        <authorList>
            <person name="Bolger A."/>
            <person name="Scossa F."/>
            <person name="Bolger M.E."/>
            <person name="Lanz C."/>
            <person name="Maumus F."/>
            <person name="Tohge T."/>
            <person name="Quesneville H."/>
            <person name="Alseekh S."/>
            <person name="Sorensen I."/>
            <person name="Lichtenstein G."/>
            <person name="Fich E.A."/>
            <person name="Conte M."/>
            <person name="Keller H."/>
            <person name="Schneeberger K."/>
            <person name="Schwacke R."/>
            <person name="Ofner I."/>
            <person name="Vrebalov J."/>
            <person name="Xu Y."/>
            <person name="Osorio S."/>
            <person name="Aflitos S.A."/>
            <person name="Schijlen E."/>
            <person name="Jimenez-Gomez J.M."/>
            <person name="Ryngajllo M."/>
            <person name="Kimura S."/>
            <person name="Kumar R."/>
            <person name="Koenig D."/>
            <person name="Headland L.R."/>
            <person name="Maloof J.N."/>
            <person name="Sinha N."/>
            <person name="van Ham R.C."/>
            <person name="Lankhorst R.K."/>
            <person name="Mao L."/>
            <person name="Vogel A."/>
            <person name="Arsova B."/>
            <person name="Panstruga R."/>
            <person name="Fei Z."/>
            <person name="Rose J.K."/>
            <person name="Zamir D."/>
            <person name="Carrari F."/>
            <person name="Giovannoni J.J."/>
            <person name="Weigel D."/>
            <person name="Usadel B."/>
            <person name="Fernie A.R."/>
        </authorList>
    </citation>
    <scope>NUCLEOTIDE SEQUENCE [LARGE SCALE GENOMIC DNA]</scope>
    <source>
        <strain evidence="2">cv. LA0716</strain>
    </source>
</reference>
<accession>A0ABM1VG56</accession>
<organism evidence="2 3">
    <name type="scientific">Solanum pennellii</name>
    <name type="common">Tomato</name>
    <name type="synonym">Lycopersicon pennellii</name>
    <dbReference type="NCBI Taxonomy" id="28526"/>
    <lineage>
        <taxon>Eukaryota</taxon>
        <taxon>Viridiplantae</taxon>
        <taxon>Streptophyta</taxon>
        <taxon>Embryophyta</taxon>
        <taxon>Tracheophyta</taxon>
        <taxon>Spermatophyta</taxon>
        <taxon>Magnoliopsida</taxon>
        <taxon>eudicotyledons</taxon>
        <taxon>Gunneridae</taxon>
        <taxon>Pentapetalae</taxon>
        <taxon>asterids</taxon>
        <taxon>lamiids</taxon>
        <taxon>Solanales</taxon>
        <taxon>Solanaceae</taxon>
        <taxon>Solanoideae</taxon>
        <taxon>Solaneae</taxon>
        <taxon>Solanum</taxon>
        <taxon>Solanum subgen. Lycopersicon</taxon>
    </lineage>
</organism>
<feature type="region of interest" description="Disordered" evidence="1">
    <location>
        <begin position="67"/>
        <end position="91"/>
    </location>
</feature>
<evidence type="ECO:0000256" key="1">
    <source>
        <dbReference type="SAM" id="MobiDB-lite"/>
    </source>
</evidence>
<feature type="compositionally biased region" description="Low complexity" evidence="1">
    <location>
        <begin position="69"/>
        <end position="80"/>
    </location>
</feature>
<dbReference type="RefSeq" id="XP_027774724.1">
    <property type="nucleotide sequence ID" value="XM_027918923.1"/>
</dbReference>
<dbReference type="GeneID" id="114078310"/>